<comment type="caution">
    <text evidence="3">The sequence shown here is derived from an EMBL/GenBank/DDBJ whole genome shotgun (WGS) entry which is preliminary data.</text>
</comment>
<dbReference type="OrthoDB" id="74247at2759"/>
<accession>A0A1X2IYW3</accession>
<evidence type="ECO:0000259" key="2">
    <source>
        <dbReference type="PROSITE" id="PS51729"/>
    </source>
</evidence>
<protein>
    <recommendedName>
        <fullName evidence="2">N-acetyltransferase domain-containing protein</fullName>
    </recommendedName>
</protein>
<dbReference type="InterPro" id="IPR031165">
    <property type="entry name" value="GNAT_YJDJ"/>
</dbReference>
<dbReference type="STRING" id="90262.A0A1X2IYW3"/>
<feature type="compositionally biased region" description="Low complexity" evidence="1">
    <location>
        <begin position="8"/>
        <end position="41"/>
    </location>
</feature>
<gene>
    <name evidence="3" type="ORF">BCR42DRAFT_403041</name>
</gene>
<dbReference type="InterPro" id="IPR045057">
    <property type="entry name" value="Gcn5-rel_NAT"/>
</dbReference>
<evidence type="ECO:0000313" key="4">
    <source>
        <dbReference type="Proteomes" id="UP000193560"/>
    </source>
</evidence>
<dbReference type="AlphaFoldDB" id="A0A1X2IYW3"/>
<organism evidence="3 4">
    <name type="scientific">Absidia repens</name>
    <dbReference type="NCBI Taxonomy" id="90262"/>
    <lineage>
        <taxon>Eukaryota</taxon>
        <taxon>Fungi</taxon>
        <taxon>Fungi incertae sedis</taxon>
        <taxon>Mucoromycota</taxon>
        <taxon>Mucoromycotina</taxon>
        <taxon>Mucoromycetes</taxon>
        <taxon>Mucorales</taxon>
        <taxon>Cunninghamellaceae</taxon>
        <taxon>Absidia</taxon>
    </lineage>
</organism>
<keyword evidence="4" id="KW-1185">Reference proteome</keyword>
<feature type="compositionally biased region" description="Low complexity" evidence="1">
    <location>
        <begin position="75"/>
        <end position="87"/>
    </location>
</feature>
<dbReference type="Pfam" id="PF14542">
    <property type="entry name" value="Acetyltransf_CG"/>
    <property type="match status" value="1"/>
</dbReference>
<proteinExistence type="predicted"/>
<dbReference type="PANTHER" id="PTHR31435">
    <property type="entry name" value="PROTEIN NATD1"/>
    <property type="match status" value="1"/>
</dbReference>
<reference evidence="3 4" key="1">
    <citation type="submission" date="2016-07" db="EMBL/GenBank/DDBJ databases">
        <title>Pervasive Adenine N6-methylation of Active Genes in Fungi.</title>
        <authorList>
            <consortium name="DOE Joint Genome Institute"/>
            <person name="Mondo S.J."/>
            <person name="Dannebaum R.O."/>
            <person name="Kuo R.C."/>
            <person name="Labutti K."/>
            <person name="Haridas S."/>
            <person name="Kuo A."/>
            <person name="Salamov A."/>
            <person name="Ahrendt S.R."/>
            <person name="Lipzen A."/>
            <person name="Sullivan W."/>
            <person name="Andreopoulos W.B."/>
            <person name="Clum A."/>
            <person name="Lindquist E."/>
            <person name="Daum C."/>
            <person name="Ramamoorthy G.K."/>
            <person name="Gryganskyi A."/>
            <person name="Culley D."/>
            <person name="Magnuson J.K."/>
            <person name="James T.Y."/>
            <person name="O'Malley M.A."/>
            <person name="Stajich J.E."/>
            <person name="Spatafora J.W."/>
            <person name="Visel A."/>
            <person name="Grigoriev I.V."/>
        </authorList>
    </citation>
    <scope>NUCLEOTIDE SEQUENCE [LARGE SCALE GENOMIC DNA]</scope>
    <source>
        <strain evidence="3 4">NRRL 1336</strain>
    </source>
</reference>
<dbReference type="InterPro" id="IPR016181">
    <property type="entry name" value="Acyl_CoA_acyltransferase"/>
</dbReference>
<dbReference type="PROSITE" id="PS51729">
    <property type="entry name" value="GNAT_YJDJ"/>
    <property type="match status" value="1"/>
</dbReference>
<feature type="compositionally biased region" description="Low complexity" evidence="1">
    <location>
        <begin position="50"/>
        <end position="65"/>
    </location>
</feature>
<name>A0A1X2IYW3_9FUNG</name>
<sequence length="253" mass="27932">MESPPSPQKSTSQPHHSLSTSSTQQLKTMATTTTTTSTASAPPSPRRKSQQQQQQQKQLQQGTSSASTANNPVPSTSDSSLCSSGSSSKKRPLPKESSSKNNSSTTCDMQSKVIVKTSTQSTASSATTPRSLNQPTFDISQVKHDAKNYMFKLCLDSKGNIAALCYLPTRYPTMIEFYHTEVPLAYRHLGLGDLLVRRAFEWVEQSNLLVIPSCPFVLRYLKTHYPDMDGGQWKYTVNDEIEGLEKLAHRVVI</sequence>
<dbReference type="PANTHER" id="PTHR31435:SF9">
    <property type="entry name" value="PROTEIN NATD1"/>
    <property type="match status" value="1"/>
</dbReference>
<evidence type="ECO:0000256" key="1">
    <source>
        <dbReference type="SAM" id="MobiDB-lite"/>
    </source>
</evidence>
<feature type="domain" description="N-acetyltransferase" evidence="2">
    <location>
        <begin position="143"/>
        <end position="233"/>
    </location>
</feature>
<evidence type="ECO:0000313" key="3">
    <source>
        <dbReference type="EMBL" id="ORZ24480.1"/>
    </source>
</evidence>
<dbReference type="Gene3D" id="3.40.630.30">
    <property type="match status" value="1"/>
</dbReference>
<feature type="region of interest" description="Disordered" evidence="1">
    <location>
        <begin position="1"/>
        <end position="111"/>
    </location>
</feature>
<dbReference type="SUPFAM" id="SSF55729">
    <property type="entry name" value="Acyl-CoA N-acyltransferases (Nat)"/>
    <property type="match status" value="1"/>
</dbReference>
<dbReference type="Proteomes" id="UP000193560">
    <property type="component" value="Unassembled WGS sequence"/>
</dbReference>
<dbReference type="EMBL" id="MCGE01000002">
    <property type="protein sequence ID" value="ORZ24480.1"/>
    <property type="molecule type" value="Genomic_DNA"/>
</dbReference>